<dbReference type="Proteomes" id="UP000823936">
    <property type="component" value="Unassembled WGS sequence"/>
</dbReference>
<dbReference type="Pfam" id="PF13173">
    <property type="entry name" value="AAA_14"/>
    <property type="match status" value="1"/>
</dbReference>
<evidence type="ECO:0000313" key="3">
    <source>
        <dbReference type="EMBL" id="HIV98644.1"/>
    </source>
</evidence>
<dbReference type="SUPFAM" id="SSF52540">
    <property type="entry name" value="P-loop containing nucleoside triphosphate hydrolases"/>
    <property type="match status" value="1"/>
</dbReference>
<dbReference type="InterPro" id="IPR025420">
    <property type="entry name" value="DUF4143"/>
</dbReference>
<gene>
    <name evidence="3" type="ORF">IAB12_02555</name>
</gene>
<sequence>MKEYIKRYVDLDIILDRKSVFLIGPRMCGKSMYAKNEVRKPVLYWNLLSNTLYYRIVRNPALLEETLKAENLSEGLVVIDEIQRAPQLLYTVHQFIEDTNLVFLMTGSSVRKLKTGGVNLLGGRALEKKLHPLCYPEIKDRDNYTLEHVFHTGLLPEMYLYPTEADEALEAYEGLYLETEIQLENEVNDLPGFINFLEKAALSNGQQINFSAFASDVGVSRQAIKTWYKILLDTLMVKEIKPYGKTKKRKETSFSRFYFFDVGIARSLAHMTVPTETMTEYGTLFETYIAMELVAYIDYVEIHNTDLTYYRTSDGKREVDFIIGDEVAIEVKSAKSVTDKHLANLRELKEEGIFSKYIVVSREESPRMLDDGILILPWKDFLERLWNGDILTKH</sequence>
<dbReference type="AlphaFoldDB" id="A0A9D1PSB0"/>
<reference evidence="3" key="1">
    <citation type="journal article" date="2021" name="PeerJ">
        <title>Extensive microbial diversity within the chicken gut microbiome revealed by metagenomics and culture.</title>
        <authorList>
            <person name="Gilroy R."/>
            <person name="Ravi A."/>
            <person name="Getino M."/>
            <person name="Pursley I."/>
            <person name="Horton D.L."/>
            <person name="Alikhan N.F."/>
            <person name="Baker D."/>
            <person name="Gharbi K."/>
            <person name="Hall N."/>
            <person name="Watson M."/>
            <person name="Adriaenssens E.M."/>
            <person name="Foster-Nyarko E."/>
            <person name="Jarju S."/>
            <person name="Secka A."/>
            <person name="Antonio M."/>
            <person name="Oren A."/>
            <person name="Chaudhuri R.R."/>
            <person name="La Ragione R."/>
            <person name="Hildebrand F."/>
            <person name="Pallen M.J."/>
        </authorList>
    </citation>
    <scope>NUCLEOTIDE SEQUENCE</scope>
    <source>
        <strain evidence="3">Gambia11-129</strain>
    </source>
</reference>
<feature type="domain" description="AAA" evidence="1">
    <location>
        <begin position="17"/>
        <end position="138"/>
    </location>
</feature>
<evidence type="ECO:0000259" key="2">
    <source>
        <dbReference type="Pfam" id="PF13635"/>
    </source>
</evidence>
<evidence type="ECO:0000313" key="4">
    <source>
        <dbReference type="Proteomes" id="UP000823936"/>
    </source>
</evidence>
<dbReference type="InterPro" id="IPR027417">
    <property type="entry name" value="P-loop_NTPase"/>
</dbReference>
<organism evidence="3 4">
    <name type="scientific">Candidatus Ornithospirochaeta avicola</name>
    <dbReference type="NCBI Taxonomy" id="2840896"/>
    <lineage>
        <taxon>Bacteria</taxon>
        <taxon>Pseudomonadati</taxon>
        <taxon>Spirochaetota</taxon>
        <taxon>Spirochaetia</taxon>
        <taxon>Spirochaetales</taxon>
        <taxon>Spirochaetaceae</taxon>
        <taxon>Spirochaetaceae incertae sedis</taxon>
        <taxon>Candidatus Ornithospirochaeta</taxon>
    </lineage>
</organism>
<protein>
    <submittedName>
        <fullName evidence="3">DUF4143 domain-containing protein</fullName>
    </submittedName>
</protein>
<accession>A0A9D1PSB0</accession>
<evidence type="ECO:0000259" key="1">
    <source>
        <dbReference type="Pfam" id="PF13173"/>
    </source>
</evidence>
<name>A0A9D1PSB0_9SPIO</name>
<feature type="domain" description="DUF4143" evidence="2">
    <location>
        <begin position="185"/>
        <end position="333"/>
    </location>
</feature>
<proteinExistence type="predicted"/>
<dbReference type="Pfam" id="PF13635">
    <property type="entry name" value="DUF4143"/>
    <property type="match status" value="1"/>
</dbReference>
<dbReference type="InterPro" id="IPR041682">
    <property type="entry name" value="AAA_14"/>
</dbReference>
<comment type="caution">
    <text evidence="3">The sequence shown here is derived from an EMBL/GenBank/DDBJ whole genome shotgun (WGS) entry which is preliminary data.</text>
</comment>
<reference evidence="3" key="2">
    <citation type="submission" date="2021-04" db="EMBL/GenBank/DDBJ databases">
        <authorList>
            <person name="Gilroy R."/>
        </authorList>
    </citation>
    <scope>NUCLEOTIDE SEQUENCE</scope>
    <source>
        <strain evidence="3">Gambia11-129</strain>
    </source>
</reference>
<dbReference type="PANTHER" id="PTHR43566">
    <property type="entry name" value="CONSERVED PROTEIN"/>
    <property type="match status" value="1"/>
</dbReference>
<dbReference type="EMBL" id="DXHU01000010">
    <property type="protein sequence ID" value="HIV98644.1"/>
    <property type="molecule type" value="Genomic_DNA"/>
</dbReference>
<dbReference type="PANTHER" id="PTHR43566:SF2">
    <property type="entry name" value="DUF4143 DOMAIN-CONTAINING PROTEIN"/>
    <property type="match status" value="1"/>
</dbReference>